<keyword evidence="1" id="KW-0808">Transferase</keyword>
<name>A0AB38H627_9PAST</name>
<dbReference type="EMBL" id="UGHJ01000001">
    <property type="protein sequence ID" value="STO67585.1"/>
    <property type="molecule type" value="Genomic_DNA"/>
</dbReference>
<dbReference type="SUPFAM" id="SSF53383">
    <property type="entry name" value="PLP-dependent transferases"/>
    <property type="match status" value="1"/>
</dbReference>
<comment type="caution">
    <text evidence="1">The sequence shown here is derived from an EMBL/GenBank/DDBJ whole genome shotgun (WGS) entry which is preliminary data.</text>
</comment>
<reference evidence="1 2" key="1">
    <citation type="submission" date="2018-06" db="EMBL/GenBank/DDBJ databases">
        <authorList>
            <consortium name="Pathogen Informatics"/>
            <person name="Doyle S."/>
        </authorList>
    </citation>
    <scope>NUCLEOTIDE SEQUENCE [LARGE SCALE GENOMIC DNA]</scope>
    <source>
        <strain evidence="1 2">NCTC8540</strain>
    </source>
</reference>
<gene>
    <name evidence="1" type="primary">bioA_2</name>
    <name evidence="1" type="ORF">NCTC8540_00047</name>
</gene>
<evidence type="ECO:0000313" key="2">
    <source>
        <dbReference type="Proteomes" id="UP000254496"/>
    </source>
</evidence>
<dbReference type="Proteomes" id="UP000254496">
    <property type="component" value="Unassembled WGS sequence"/>
</dbReference>
<accession>A0AB38H627</accession>
<dbReference type="InterPro" id="IPR015422">
    <property type="entry name" value="PyrdxlP-dep_Trfase_small"/>
</dbReference>
<dbReference type="GO" id="GO:0004015">
    <property type="term" value="F:adenosylmethionine-8-amino-7-oxononanoate transaminase activity"/>
    <property type="evidence" value="ECO:0007669"/>
    <property type="project" value="UniProtKB-EC"/>
</dbReference>
<organism evidence="1 2">
    <name type="scientific">Canicola haemoglobinophilus</name>
    <dbReference type="NCBI Taxonomy" id="733"/>
    <lineage>
        <taxon>Bacteria</taxon>
        <taxon>Pseudomonadati</taxon>
        <taxon>Pseudomonadota</taxon>
        <taxon>Gammaproteobacteria</taxon>
        <taxon>Pasteurellales</taxon>
        <taxon>Pasteurellaceae</taxon>
        <taxon>Canicola</taxon>
    </lineage>
</organism>
<keyword evidence="1" id="KW-0032">Aminotransferase</keyword>
<sequence length="52" mass="5847">MNEQALLELDKQHIWHPYAAINSDMPMFAVERAEGVESTLKNGRTLIDGMSS</sequence>
<proteinExistence type="predicted"/>
<evidence type="ECO:0000313" key="1">
    <source>
        <dbReference type="EMBL" id="STO67585.1"/>
    </source>
</evidence>
<dbReference type="AlphaFoldDB" id="A0AB38H627"/>
<dbReference type="Gene3D" id="3.90.1150.10">
    <property type="entry name" value="Aspartate Aminotransferase, domain 1"/>
    <property type="match status" value="1"/>
</dbReference>
<dbReference type="InterPro" id="IPR015424">
    <property type="entry name" value="PyrdxlP-dep_Trfase"/>
</dbReference>
<protein>
    <submittedName>
        <fullName evidence="1">Adenosylmethionine-8-amino-7-oxononanoate aminotransferase</fullName>
        <ecNumber evidence="1">2.6.1.62</ecNumber>
    </submittedName>
</protein>
<dbReference type="EC" id="2.6.1.62" evidence="1"/>